<dbReference type="GO" id="GO:0040008">
    <property type="term" value="P:regulation of growth"/>
    <property type="evidence" value="ECO:0007669"/>
    <property type="project" value="UniProtKB-ARBA"/>
</dbReference>
<comment type="caution">
    <text evidence="8">The sequence shown here is derived from an EMBL/GenBank/DDBJ whole genome shotgun (WGS) entry which is preliminary data.</text>
</comment>
<reference evidence="8" key="1">
    <citation type="submission" date="2019-07" db="EMBL/GenBank/DDBJ databases">
        <authorList>
            <person name="Dittberner H."/>
        </authorList>
    </citation>
    <scope>NUCLEOTIDE SEQUENCE [LARGE SCALE GENOMIC DNA]</scope>
</reference>
<dbReference type="GO" id="GO:0005179">
    <property type="term" value="F:hormone activity"/>
    <property type="evidence" value="ECO:0007669"/>
    <property type="project" value="UniProtKB-KW"/>
</dbReference>
<keyword evidence="9" id="KW-1185">Reference proteome</keyword>
<dbReference type="EMBL" id="CABITT030000003">
    <property type="protein sequence ID" value="VVA99552.1"/>
    <property type="molecule type" value="Genomic_DNA"/>
</dbReference>
<dbReference type="GO" id="GO:0005576">
    <property type="term" value="C:extracellular region"/>
    <property type="evidence" value="ECO:0007669"/>
    <property type="project" value="UniProtKB-SubCell"/>
</dbReference>
<evidence type="ECO:0000313" key="9">
    <source>
        <dbReference type="Proteomes" id="UP000489600"/>
    </source>
</evidence>
<protein>
    <recommendedName>
        <fullName evidence="10">Hydrophobic seed protein domain-containing protein</fullName>
    </recommendedName>
</protein>
<comment type="subcellular location">
    <subcellularLocation>
        <location evidence="1">Secreted</location>
    </subcellularLocation>
</comment>
<evidence type="ECO:0000256" key="2">
    <source>
        <dbReference type="ARBA" id="ARBA00009178"/>
    </source>
</evidence>
<evidence type="ECO:0000256" key="6">
    <source>
        <dbReference type="ARBA" id="ARBA00023157"/>
    </source>
</evidence>
<evidence type="ECO:0000256" key="5">
    <source>
        <dbReference type="ARBA" id="ARBA00022729"/>
    </source>
</evidence>
<keyword evidence="4" id="KW-0372">Hormone</keyword>
<feature type="chain" id="PRO_5021930381" description="Hydrophobic seed protein domain-containing protein" evidence="7">
    <location>
        <begin position="18"/>
        <end position="71"/>
    </location>
</feature>
<evidence type="ECO:0000313" key="8">
    <source>
        <dbReference type="EMBL" id="VVA99552.1"/>
    </source>
</evidence>
<evidence type="ECO:0000256" key="3">
    <source>
        <dbReference type="ARBA" id="ARBA00022525"/>
    </source>
</evidence>
<evidence type="ECO:0000256" key="1">
    <source>
        <dbReference type="ARBA" id="ARBA00004613"/>
    </source>
</evidence>
<proteinExistence type="inferred from homology"/>
<dbReference type="AlphaFoldDB" id="A0A565BD16"/>
<comment type="similarity">
    <text evidence="2">Belongs to the plant rapid alkalinization factor (RALF) family.</text>
</comment>
<name>A0A565BD16_9BRAS</name>
<evidence type="ECO:0000256" key="7">
    <source>
        <dbReference type="SAM" id="SignalP"/>
    </source>
</evidence>
<feature type="signal peptide" evidence="7">
    <location>
        <begin position="1"/>
        <end position="17"/>
    </location>
</feature>
<sequence>MKAWMLCLLVICAAVIAEPVEGRNNYIDYGALNPCHGPNPPPGCNPPGSYICPALISITVAALKLIVVTES</sequence>
<keyword evidence="6" id="KW-1015">Disulfide bond</keyword>
<keyword evidence="5 7" id="KW-0732">Signal</keyword>
<dbReference type="InterPro" id="IPR008801">
    <property type="entry name" value="RALF"/>
</dbReference>
<accession>A0A565BD16</accession>
<evidence type="ECO:0000256" key="4">
    <source>
        <dbReference type="ARBA" id="ARBA00022702"/>
    </source>
</evidence>
<dbReference type="Proteomes" id="UP000489600">
    <property type="component" value="Unassembled WGS sequence"/>
</dbReference>
<dbReference type="Pfam" id="PF05498">
    <property type="entry name" value="RALF"/>
    <property type="match status" value="1"/>
</dbReference>
<gene>
    <name evidence="8" type="ORF">ANE_LOCUS9997</name>
</gene>
<keyword evidence="3" id="KW-0964">Secreted</keyword>
<dbReference type="OrthoDB" id="1096141at2759"/>
<organism evidence="8 9">
    <name type="scientific">Arabis nemorensis</name>
    <dbReference type="NCBI Taxonomy" id="586526"/>
    <lineage>
        <taxon>Eukaryota</taxon>
        <taxon>Viridiplantae</taxon>
        <taxon>Streptophyta</taxon>
        <taxon>Embryophyta</taxon>
        <taxon>Tracheophyta</taxon>
        <taxon>Spermatophyta</taxon>
        <taxon>Magnoliopsida</taxon>
        <taxon>eudicotyledons</taxon>
        <taxon>Gunneridae</taxon>
        <taxon>Pentapetalae</taxon>
        <taxon>rosids</taxon>
        <taxon>malvids</taxon>
        <taxon>Brassicales</taxon>
        <taxon>Brassicaceae</taxon>
        <taxon>Arabideae</taxon>
        <taxon>Arabis</taxon>
    </lineage>
</organism>
<evidence type="ECO:0008006" key="10">
    <source>
        <dbReference type="Google" id="ProtNLM"/>
    </source>
</evidence>